<evidence type="ECO:0000256" key="4">
    <source>
        <dbReference type="ARBA" id="ARBA00022989"/>
    </source>
</evidence>
<dbReference type="PATRIC" id="fig|1386089.3.peg.1156"/>
<dbReference type="PANTHER" id="PTHR40277">
    <property type="entry name" value="BLL5419 PROTEIN"/>
    <property type="match status" value="1"/>
</dbReference>
<feature type="transmembrane region" description="Helical" evidence="6">
    <location>
        <begin position="268"/>
        <end position="292"/>
    </location>
</feature>
<gene>
    <name evidence="7" type="ORF">N865_02670</name>
</gene>
<feature type="transmembrane region" description="Helical" evidence="6">
    <location>
        <begin position="227"/>
        <end position="248"/>
    </location>
</feature>
<feature type="transmembrane region" description="Helical" evidence="6">
    <location>
        <begin position="34"/>
        <end position="52"/>
    </location>
</feature>
<evidence type="ECO:0000256" key="6">
    <source>
        <dbReference type="SAM" id="Phobius"/>
    </source>
</evidence>
<keyword evidence="2" id="KW-1003">Cell membrane</keyword>
<keyword evidence="5 6" id="KW-0472">Membrane</keyword>
<reference evidence="7 8" key="1">
    <citation type="submission" date="2013-08" db="EMBL/GenBank/DDBJ databases">
        <title>Intrasporangium oryzae NRRL B-24470.</title>
        <authorList>
            <person name="Liu H."/>
            <person name="Wang G."/>
        </authorList>
    </citation>
    <scope>NUCLEOTIDE SEQUENCE [LARGE SCALE GENOMIC DNA]</scope>
    <source>
        <strain evidence="7 8">NRRL B-24470</strain>
    </source>
</reference>
<keyword evidence="3 6" id="KW-0812">Transmembrane</keyword>
<keyword evidence="4 6" id="KW-1133">Transmembrane helix</keyword>
<keyword evidence="8" id="KW-1185">Reference proteome</keyword>
<name>W9G974_9MICO</name>
<feature type="transmembrane region" description="Helical" evidence="6">
    <location>
        <begin position="195"/>
        <end position="215"/>
    </location>
</feature>
<evidence type="ECO:0000256" key="1">
    <source>
        <dbReference type="ARBA" id="ARBA00004651"/>
    </source>
</evidence>
<dbReference type="GO" id="GO:0005886">
    <property type="term" value="C:plasma membrane"/>
    <property type="evidence" value="ECO:0007669"/>
    <property type="project" value="UniProtKB-SubCell"/>
</dbReference>
<evidence type="ECO:0008006" key="9">
    <source>
        <dbReference type="Google" id="ProtNLM"/>
    </source>
</evidence>
<accession>W9G974</accession>
<dbReference type="Proteomes" id="UP000019489">
    <property type="component" value="Unassembled WGS sequence"/>
</dbReference>
<evidence type="ECO:0000256" key="5">
    <source>
        <dbReference type="ARBA" id="ARBA00023136"/>
    </source>
</evidence>
<sequence>MEAMAGVAILVVLLRRLGTDSVLVAVRSITVPSLAAAAAIGLVTTVCCSWRWRLVARGLGVRLPLRVAVAAYYRSLFLNVTLPGGVLGDVHRAVNHGRDVGDVGRGVRAVAWERSAGQAVQLALAVAVMLFVPSPARALAPVVLAALVGLVLAGAILGRVRRRGRPTAGSRVGRLIAVVGADLRAGVLSRRAWPGIVLASTVVVVGHAATFVIAARTAGSTVSPVRMLPLAVVVLLAMGIPASIAGWGPREAVAASTSGLAGLSAADAVSTAVVYGVLVLAASLPGAVLILAGRLHRRPAGTGGVRPVHPGTPVVAALAAGGGAEHG</sequence>
<dbReference type="AlphaFoldDB" id="W9G974"/>
<evidence type="ECO:0000256" key="3">
    <source>
        <dbReference type="ARBA" id="ARBA00022692"/>
    </source>
</evidence>
<organism evidence="7 8">
    <name type="scientific">Intrasporangium oryzae NRRL B-24470</name>
    <dbReference type="NCBI Taxonomy" id="1386089"/>
    <lineage>
        <taxon>Bacteria</taxon>
        <taxon>Bacillati</taxon>
        <taxon>Actinomycetota</taxon>
        <taxon>Actinomycetes</taxon>
        <taxon>Micrococcales</taxon>
        <taxon>Intrasporangiaceae</taxon>
        <taxon>Intrasporangium</taxon>
    </lineage>
</organism>
<comment type="subcellular location">
    <subcellularLocation>
        <location evidence="1">Cell membrane</location>
        <topology evidence="1">Multi-pass membrane protein</topology>
    </subcellularLocation>
</comment>
<dbReference type="STRING" id="1386089.N865_02670"/>
<dbReference type="PANTHER" id="PTHR40277:SF1">
    <property type="entry name" value="BLL5419 PROTEIN"/>
    <property type="match status" value="1"/>
</dbReference>
<proteinExistence type="predicted"/>
<dbReference type="InterPro" id="IPR022791">
    <property type="entry name" value="L-PG_synthase/AglD"/>
</dbReference>
<comment type="caution">
    <text evidence="7">The sequence shown here is derived from an EMBL/GenBank/DDBJ whole genome shotgun (WGS) entry which is preliminary data.</text>
</comment>
<evidence type="ECO:0000313" key="8">
    <source>
        <dbReference type="Proteomes" id="UP000019489"/>
    </source>
</evidence>
<dbReference type="eggNOG" id="COG0392">
    <property type="taxonomic scope" value="Bacteria"/>
</dbReference>
<feature type="transmembrane region" description="Helical" evidence="6">
    <location>
        <begin position="138"/>
        <end position="160"/>
    </location>
</feature>
<protein>
    <recommendedName>
        <fullName evidence="9">Dolichol-P-glucose synthetase-like protein</fullName>
    </recommendedName>
</protein>
<dbReference type="EMBL" id="AWSA01000009">
    <property type="protein sequence ID" value="EWT02580.1"/>
    <property type="molecule type" value="Genomic_DNA"/>
</dbReference>
<evidence type="ECO:0000313" key="7">
    <source>
        <dbReference type="EMBL" id="EWT02580.1"/>
    </source>
</evidence>
<evidence type="ECO:0000256" key="2">
    <source>
        <dbReference type="ARBA" id="ARBA00022475"/>
    </source>
</evidence>
<dbReference type="Pfam" id="PF03706">
    <property type="entry name" value="LPG_synthase_TM"/>
    <property type="match status" value="1"/>
</dbReference>